<evidence type="ECO:0000313" key="10">
    <source>
        <dbReference type="Proteomes" id="UP000198403"/>
    </source>
</evidence>
<dbReference type="EMBL" id="FZNO01000019">
    <property type="protein sequence ID" value="SNR69496.1"/>
    <property type="molecule type" value="Genomic_DNA"/>
</dbReference>
<name>A0A238YDZ3_9ACTN</name>
<keyword evidence="3" id="KW-1003">Cell membrane</keyword>
<feature type="transmembrane region" description="Helical" evidence="7">
    <location>
        <begin position="81"/>
        <end position="98"/>
    </location>
</feature>
<feature type="transmembrane region" description="Helical" evidence="7">
    <location>
        <begin position="50"/>
        <end position="69"/>
    </location>
</feature>
<feature type="transmembrane region" description="Helical" evidence="7">
    <location>
        <begin position="272"/>
        <end position="290"/>
    </location>
</feature>
<feature type="transmembrane region" description="Helical" evidence="7">
    <location>
        <begin position="104"/>
        <end position="126"/>
    </location>
</feature>
<dbReference type="InterPro" id="IPR000620">
    <property type="entry name" value="EamA_dom"/>
</dbReference>
<dbReference type="SUPFAM" id="SSF103481">
    <property type="entry name" value="Multidrug resistance efflux transporter EmrE"/>
    <property type="match status" value="2"/>
</dbReference>
<feature type="transmembrane region" description="Helical" evidence="7">
    <location>
        <begin position="247"/>
        <end position="266"/>
    </location>
</feature>
<dbReference type="PANTHER" id="PTHR42920:SF5">
    <property type="entry name" value="EAMA DOMAIN-CONTAINING PROTEIN"/>
    <property type="match status" value="1"/>
</dbReference>
<comment type="similarity">
    <text evidence="2">Belongs to the EamA transporter family.</text>
</comment>
<evidence type="ECO:0000256" key="5">
    <source>
        <dbReference type="ARBA" id="ARBA00022989"/>
    </source>
</evidence>
<dbReference type="Proteomes" id="UP000198403">
    <property type="component" value="Unassembled WGS sequence"/>
</dbReference>
<dbReference type="InterPro" id="IPR051258">
    <property type="entry name" value="Diverse_Substrate_Transporter"/>
</dbReference>
<dbReference type="GO" id="GO:0005886">
    <property type="term" value="C:plasma membrane"/>
    <property type="evidence" value="ECO:0007669"/>
    <property type="project" value="UniProtKB-SubCell"/>
</dbReference>
<organism evidence="9 10">
    <name type="scientific">Blastococcus mobilis</name>
    <dbReference type="NCBI Taxonomy" id="1938746"/>
    <lineage>
        <taxon>Bacteria</taxon>
        <taxon>Bacillati</taxon>
        <taxon>Actinomycetota</taxon>
        <taxon>Actinomycetes</taxon>
        <taxon>Geodermatophilales</taxon>
        <taxon>Geodermatophilaceae</taxon>
        <taxon>Blastococcus</taxon>
    </lineage>
</organism>
<evidence type="ECO:0000313" key="9">
    <source>
        <dbReference type="EMBL" id="SNR69496.1"/>
    </source>
</evidence>
<evidence type="ECO:0000256" key="1">
    <source>
        <dbReference type="ARBA" id="ARBA00004651"/>
    </source>
</evidence>
<feature type="transmembrane region" description="Helical" evidence="7">
    <location>
        <begin position="184"/>
        <end position="205"/>
    </location>
</feature>
<dbReference type="AlphaFoldDB" id="A0A238YDZ3"/>
<evidence type="ECO:0000256" key="7">
    <source>
        <dbReference type="SAM" id="Phobius"/>
    </source>
</evidence>
<evidence type="ECO:0000259" key="8">
    <source>
        <dbReference type="Pfam" id="PF00892"/>
    </source>
</evidence>
<dbReference type="RefSeq" id="WP_089337688.1">
    <property type="nucleotide sequence ID" value="NZ_FZNO01000019.1"/>
</dbReference>
<feature type="domain" description="EamA" evidence="8">
    <location>
        <begin position="157"/>
        <end position="289"/>
    </location>
</feature>
<dbReference type="InterPro" id="IPR037185">
    <property type="entry name" value="EmrE-like"/>
</dbReference>
<feature type="domain" description="EamA" evidence="8">
    <location>
        <begin position="20"/>
        <end position="149"/>
    </location>
</feature>
<gene>
    <name evidence="9" type="ORF">SAMN06272737_11984</name>
</gene>
<feature type="transmembrane region" description="Helical" evidence="7">
    <location>
        <begin position="217"/>
        <end position="235"/>
    </location>
</feature>
<keyword evidence="10" id="KW-1185">Reference proteome</keyword>
<evidence type="ECO:0000256" key="6">
    <source>
        <dbReference type="ARBA" id="ARBA00023136"/>
    </source>
</evidence>
<dbReference type="PANTHER" id="PTHR42920">
    <property type="entry name" value="OS03G0707200 PROTEIN-RELATED"/>
    <property type="match status" value="1"/>
</dbReference>
<evidence type="ECO:0000256" key="4">
    <source>
        <dbReference type="ARBA" id="ARBA00022692"/>
    </source>
</evidence>
<sequence length="320" mass="33402">MTAAAADSTHLASRRRLVTAVIALAAVTVIWGSTFSLTKDLLTRISVTDYLALRFLTAAAVVALVRPWVVLRLDRRTVKVGASLGVLYCLGQALQFFGLPHTSATVSAFVVSMYVVFTPLLAATLLRSRPDRSTVVAVVLATGGVATMSLRGWALGFGELLTLAAAALYAAHILALSRWSTARTAYPLTLVQLLTMGACFLIWTSFDGVQGPGRGDLLAFLYLSVVAGAVALLVQTWAQAHVGSAQAAVLMVLEPVWAAFFGFALWHESVDARTLIGGGLVLASMVLVVLRPSGSQAAAGAAEAAGVGAVVIPEEPDGRA</sequence>
<proteinExistence type="inferred from homology"/>
<evidence type="ECO:0000256" key="2">
    <source>
        <dbReference type="ARBA" id="ARBA00007362"/>
    </source>
</evidence>
<keyword evidence="6 7" id="KW-0472">Membrane</keyword>
<dbReference type="Pfam" id="PF00892">
    <property type="entry name" value="EamA"/>
    <property type="match status" value="2"/>
</dbReference>
<protein>
    <submittedName>
        <fullName evidence="9">Permease of the drug/metabolite transporter (DMT) superfamily</fullName>
    </submittedName>
</protein>
<accession>A0A238YDZ3</accession>
<keyword evidence="5 7" id="KW-1133">Transmembrane helix</keyword>
<keyword evidence="4 7" id="KW-0812">Transmembrane</keyword>
<comment type="subcellular location">
    <subcellularLocation>
        <location evidence="1">Cell membrane</location>
        <topology evidence="1">Multi-pass membrane protein</topology>
    </subcellularLocation>
</comment>
<evidence type="ECO:0000256" key="3">
    <source>
        <dbReference type="ARBA" id="ARBA00022475"/>
    </source>
</evidence>
<feature type="transmembrane region" description="Helical" evidence="7">
    <location>
        <begin position="17"/>
        <end position="38"/>
    </location>
</feature>
<feature type="transmembrane region" description="Helical" evidence="7">
    <location>
        <begin position="160"/>
        <end position="177"/>
    </location>
</feature>
<reference evidence="9 10" key="1">
    <citation type="submission" date="2017-06" db="EMBL/GenBank/DDBJ databases">
        <authorList>
            <person name="Kim H.J."/>
            <person name="Triplett B.A."/>
        </authorList>
    </citation>
    <scope>NUCLEOTIDE SEQUENCE [LARGE SCALE GENOMIC DNA]</scope>
    <source>
        <strain evidence="9 10">DSM 44272</strain>
    </source>
</reference>
<dbReference type="OrthoDB" id="3182968at2"/>
<feature type="transmembrane region" description="Helical" evidence="7">
    <location>
        <begin position="133"/>
        <end position="154"/>
    </location>
</feature>